<reference evidence="3 4" key="1">
    <citation type="submission" date="2019-06" db="EMBL/GenBank/DDBJ databases">
        <title>Sequencing the genomes of 1000 actinobacteria strains.</title>
        <authorList>
            <person name="Klenk H.-P."/>
        </authorList>
    </citation>
    <scope>NUCLEOTIDE SEQUENCE [LARGE SCALE GENOMIC DNA]</scope>
    <source>
        <strain evidence="3 4">DSM 45043</strain>
    </source>
</reference>
<comment type="caution">
    <text evidence="3">The sequence shown here is derived from an EMBL/GenBank/DDBJ whole genome shotgun (WGS) entry which is preliminary data.</text>
</comment>
<feature type="compositionally biased region" description="Basic and acidic residues" evidence="2">
    <location>
        <begin position="1163"/>
        <end position="1177"/>
    </location>
</feature>
<feature type="compositionally biased region" description="Basic and acidic residues" evidence="2">
    <location>
        <begin position="23"/>
        <end position="35"/>
    </location>
</feature>
<feature type="compositionally biased region" description="Low complexity" evidence="2">
    <location>
        <begin position="1043"/>
        <end position="1052"/>
    </location>
</feature>
<feature type="region of interest" description="Disordered" evidence="2">
    <location>
        <begin position="1"/>
        <end position="35"/>
    </location>
</feature>
<organism evidence="3 4">
    <name type="scientific">Actinomadura hallensis</name>
    <dbReference type="NCBI Taxonomy" id="337895"/>
    <lineage>
        <taxon>Bacteria</taxon>
        <taxon>Bacillati</taxon>
        <taxon>Actinomycetota</taxon>
        <taxon>Actinomycetes</taxon>
        <taxon>Streptosporangiales</taxon>
        <taxon>Thermomonosporaceae</taxon>
        <taxon>Actinomadura</taxon>
    </lineage>
</organism>
<dbReference type="EMBL" id="VFPO01000001">
    <property type="protein sequence ID" value="TQM67478.1"/>
    <property type="molecule type" value="Genomic_DNA"/>
</dbReference>
<feature type="compositionally biased region" description="Basic and acidic residues" evidence="2">
    <location>
        <begin position="1030"/>
        <end position="1042"/>
    </location>
</feature>
<keyword evidence="4" id="KW-1185">Reference proteome</keyword>
<evidence type="ECO:0000256" key="2">
    <source>
        <dbReference type="SAM" id="MobiDB-lite"/>
    </source>
</evidence>
<feature type="coiled-coil region" evidence="1">
    <location>
        <begin position="456"/>
        <end position="483"/>
    </location>
</feature>
<feature type="coiled-coil region" evidence="1">
    <location>
        <begin position="826"/>
        <end position="853"/>
    </location>
</feature>
<feature type="compositionally biased region" description="Basic and acidic residues" evidence="2">
    <location>
        <begin position="1097"/>
        <end position="1112"/>
    </location>
</feature>
<sequence>MPDEGRGPGRSPGGGTAPRAHRDRPGPVDESAREAEHAARLLRYLRDLARARRRPSRDLSGHDQVHWLSELPGDVYVEIDAGPGDVLFSVPVIPLTPPVVLEEFDGWLALRNWYRVLRDLADQDVVLATGLLSWRPAVHDHLLNTPVRIVVDERTDRIDVVLAGPTILRDRDLLAGHPGYRPAAAPAEAVRAGRGFGLNASVGDVLRDWCSAALTAPADYRDEWAPDTGGPPSVPRLSLAPALVVRPQGRRAVADYHAALLDRLPGGVPEGLARLVSPSRRPHVMHVPEREDGTVPDLVAGLLARGHRVLVATSGATAAGELRAALPPGLADLAVADPAAAGRAADALLARTDVPDLEDLVAREEAAARQVAEIGERLHAGEEPGDPRERLRAEKPDLAWMPVRPGMPPDPPISRSEAAELVTLLAEETPERKARTEQRDVDPGALPSAAYVRTLIEAEAAAAERAERSKTDLSRRLREADVAFLTRLDGNASVVAAALRDLGLDGDPGGWSPADLAAQAFGDALADRRPLIWARVHEMTARARWAEGALAELSDHEIELPDDADLRGLAASAQELRTYLAGGGALKRGPLRSSAQRQAEPLLNTVRVDGVAPTTPELLDLVHTDLMVRITCRELQYVWEAAGISFPADLPPSERVARFVRAHARLARIRDAMTAVNETRELLDRSGFTIPLGHPHQWHSYVTALRNALEGLGVSRAAADLDALRDSIGPAADDDPPELQAALDAIDARNAAAYGRALGALAEARLERSRQIRCEELLARVRAVHPDLANLMIATDGDEVWRTRTPRWDEAWAAAHNATRQAVPDAERLRAALAEAEQRLRDVRAELTAARAWAAARTAVPASPATPVDVVPVWILPLWRIPETVPPEPGSFDVVVVDGEHGAGAEALFLLWLAPRIILVGPPNPDLPPLEGPPPSTLLPQHLQAITPTTSLFTALTAEPPPRPADTAPDPGLPTTPRRPPTAPEPKPFPRPRPTDEREPAPQAPPRPSPASPPGTARPSGTEPSPQRPPAREAAPRAHPKEAPASPAATSPVPGPEAPPGGGPGTSSQPPREPRRAPQAPSGRSPASETVAPPVRPEPRPQRPVEGEHGPEARPSGPTAPPAGTSPGGEPGASQSPGAGGRAQQASPGTPPASEGVAPPVRPEARSQRPVGRERRTGGRPRGSGAEGGRPLPPRRLDAPRLHARPGGGAEKDDAPRRPAGEWGPASETPPRRLDAPRGSREQAEPPPPAAARPGIPALWGRPGARPEPPRSDAAAEPAQVRRGQSIATYKRPELVEIVGRIAAREPDLTDDQIIELVTRLLDCPEDEALLVGARLRYAVEAYRRRAGRGRPGQ</sequence>
<feature type="compositionally biased region" description="Basic and acidic residues" evidence="2">
    <location>
        <begin position="1230"/>
        <end position="1244"/>
    </location>
</feature>
<evidence type="ECO:0000256" key="1">
    <source>
        <dbReference type="SAM" id="Coils"/>
    </source>
</evidence>
<dbReference type="RefSeq" id="WP_141966469.1">
    <property type="nucleotide sequence ID" value="NZ_VFPO01000001.1"/>
</dbReference>
<feature type="compositionally biased region" description="Pro residues" evidence="2">
    <location>
        <begin position="1002"/>
        <end position="1013"/>
    </location>
</feature>
<feature type="compositionally biased region" description="Pro residues" evidence="2">
    <location>
        <begin position="971"/>
        <end position="992"/>
    </location>
</feature>
<gene>
    <name evidence="3" type="ORF">FHX41_1092</name>
</gene>
<dbReference type="Proteomes" id="UP000316706">
    <property type="component" value="Unassembled WGS sequence"/>
</dbReference>
<feature type="compositionally biased region" description="Basic and acidic residues" evidence="2">
    <location>
        <begin position="1210"/>
        <end position="1220"/>
    </location>
</feature>
<feature type="compositionally biased region" description="Low complexity" evidence="2">
    <location>
        <begin position="1014"/>
        <end position="1025"/>
    </location>
</feature>
<keyword evidence="1" id="KW-0175">Coiled coil</keyword>
<feature type="compositionally biased region" description="Pro residues" evidence="2">
    <location>
        <begin position="1053"/>
        <end position="1062"/>
    </location>
</feature>
<protein>
    <submittedName>
        <fullName evidence="3">Uncharacterized protein</fullName>
    </submittedName>
</protein>
<accession>A0A543IA66</accession>
<dbReference type="OrthoDB" id="9757917at2"/>
<name>A0A543IA66_9ACTN</name>
<feature type="region of interest" description="Disordered" evidence="2">
    <location>
        <begin position="955"/>
        <end position="1286"/>
    </location>
</feature>
<proteinExistence type="predicted"/>
<evidence type="ECO:0000313" key="3">
    <source>
        <dbReference type="EMBL" id="TQM67478.1"/>
    </source>
</evidence>
<evidence type="ECO:0000313" key="4">
    <source>
        <dbReference type="Proteomes" id="UP000316706"/>
    </source>
</evidence>